<accession>A0A432ZJ72</accession>
<feature type="transmembrane region" description="Helical" evidence="1">
    <location>
        <begin position="69"/>
        <end position="89"/>
    </location>
</feature>
<evidence type="ECO:0000313" key="2">
    <source>
        <dbReference type="EMBL" id="RUO77322.1"/>
    </source>
</evidence>
<dbReference type="OrthoDB" id="5801246at2"/>
<dbReference type="Proteomes" id="UP000287908">
    <property type="component" value="Unassembled WGS sequence"/>
</dbReference>
<dbReference type="AlphaFoldDB" id="A0A432ZJ72"/>
<comment type="caution">
    <text evidence="2">The sequence shown here is derived from an EMBL/GenBank/DDBJ whole genome shotgun (WGS) entry which is preliminary data.</text>
</comment>
<keyword evidence="1" id="KW-1133">Transmembrane helix</keyword>
<reference evidence="2 3" key="1">
    <citation type="journal article" date="2011" name="Front. Microbiol.">
        <title>Genomic signatures of strain selection and enhancement in Bacillus atrophaeus var. globigii, a historical biowarfare simulant.</title>
        <authorList>
            <person name="Gibbons H.S."/>
            <person name="Broomall S.M."/>
            <person name="McNew L.A."/>
            <person name="Daligault H."/>
            <person name="Chapman C."/>
            <person name="Bruce D."/>
            <person name="Karavis M."/>
            <person name="Krepps M."/>
            <person name="McGregor P.A."/>
            <person name="Hong C."/>
            <person name="Park K.H."/>
            <person name="Akmal A."/>
            <person name="Feldman A."/>
            <person name="Lin J.S."/>
            <person name="Chang W.E."/>
            <person name="Higgs B.W."/>
            <person name="Demirev P."/>
            <person name="Lindquist J."/>
            <person name="Liem A."/>
            <person name="Fochler E."/>
            <person name="Read T.D."/>
            <person name="Tapia R."/>
            <person name="Johnson S."/>
            <person name="Bishop-Lilly K.A."/>
            <person name="Detter C."/>
            <person name="Han C."/>
            <person name="Sozhamannan S."/>
            <person name="Rosenzweig C.N."/>
            <person name="Skowronski E.W."/>
        </authorList>
    </citation>
    <scope>NUCLEOTIDE SEQUENCE [LARGE SCALE GENOMIC DNA]</scope>
    <source>
        <strain evidence="2 3">CL-SP19</strain>
    </source>
</reference>
<keyword evidence="1" id="KW-0812">Transmembrane</keyword>
<organism evidence="2 3">
    <name type="scientific">Idiomarina seosinensis</name>
    <dbReference type="NCBI Taxonomy" id="281739"/>
    <lineage>
        <taxon>Bacteria</taxon>
        <taxon>Pseudomonadati</taxon>
        <taxon>Pseudomonadota</taxon>
        <taxon>Gammaproteobacteria</taxon>
        <taxon>Alteromonadales</taxon>
        <taxon>Idiomarinaceae</taxon>
        <taxon>Idiomarina</taxon>
    </lineage>
</organism>
<protein>
    <submittedName>
        <fullName evidence="2">Uncharacterized protein</fullName>
    </submittedName>
</protein>
<feature type="transmembrane region" description="Helical" evidence="1">
    <location>
        <begin position="36"/>
        <end position="57"/>
    </location>
</feature>
<dbReference type="EMBL" id="PIQF01000001">
    <property type="protein sequence ID" value="RUO77322.1"/>
    <property type="molecule type" value="Genomic_DNA"/>
</dbReference>
<evidence type="ECO:0000256" key="1">
    <source>
        <dbReference type="SAM" id="Phobius"/>
    </source>
</evidence>
<name>A0A432ZJ72_9GAMM</name>
<evidence type="ECO:0000313" key="3">
    <source>
        <dbReference type="Proteomes" id="UP000287908"/>
    </source>
</evidence>
<gene>
    <name evidence="2" type="ORF">CWI81_02235</name>
</gene>
<keyword evidence="3" id="KW-1185">Reference proteome</keyword>
<sequence length="130" mass="14279">MGVALKVLIVWMGILVLAIANGLLRESLLVPVLETMGALVLSGLILSSLIIAVAYVSLPWLQISGHAQLFAVGTSWLALTLIFEFSFGLWQGKSWLELLEAYTFKDGNIWLVVLMVTTLSPYIAAKFRGW</sequence>
<proteinExistence type="predicted"/>
<dbReference type="RefSeq" id="WP_126783596.1">
    <property type="nucleotide sequence ID" value="NZ_PIQF01000001.1"/>
</dbReference>
<feature type="transmembrane region" description="Helical" evidence="1">
    <location>
        <begin position="7"/>
        <end position="24"/>
    </location>
</feature>
<feature type="transmembrane region" description="Helical" evidence="1">
    <location>
        <begin position="109"/>
        <end position="125"/>
    </location>
</feature>
<keyword evidence="1" id="KW-0472">Membrane</keyword>